<organism evidence="1 2">
    <name type="scientific">Paraburkholderia monticola</name>
    <dbReference type="NCBI Taxonomy" id="1399968"/>
    <lineage>
        <taxon>Bacteria</taxon>
        <taxon>Pseudomonadati</taxon>
        <taxon>Pseudomonadota</taxon>
        <taxon>Betaproteobacteria</taxon>
        <taxon>Burkholderiales</taxon>
        <taxon>Burkholderiaceae</taxon>
        <taxon>Paraburkholderia</taxon>
    </lineage>
</organism>
<comment type="caution">
    <text evidence="1">The sequence shown here is derived from an EMBL/GenBank/DDBJ whole genome shotgun (WGS) entry which is preliminary data.</text>
</comment>
<dbReference type="EMBL" id="LRBG01000037">
    <property type="protein sequence ID" value="KXU83849.1"/>
    <property type="molecule type" value="Genomic_DNA"/>
</dbReference>
<dbReference type="OrthoDB" id="9800027at2"/>
<dbReference type="STRING" id="1399968.CI15_25275"/>
<dbReference type="RefSeq" id="WP_062132861.1">
    <property type="nucleotide sequence ID" value="NZ_LRBG01000037.1"/>
</dbReference>
<dbReference type="Gene3D" id="3.30.70.3090">
    <property type="entry name" value="ORF SCO4226, nickel-binding ferredoxin-like monomer"/>
    <property type="match status" value="1"/>
</dbReference>
<evidence type="ECO:0000313" key="1">
    <source>
        <dbReference type="EMBL" id="KXU83849.1"/>
    </source>
</evidence>
<gene>
    <name evidence="1" type="ORF">CI15_25275</name>
</gene>
<dbReference type="AlphaFoldDB" id="A0A149PFN2"/>
<sequence length="83" mass="9311">MAHVVVERSFPTPQSDEDLAVVEDRLAPCSELHGVVWKRSVVSLDRRHMICEYEAPDAETVRKIQREAGAAFDHIWPGEIIGG</sequence>
<dbReference type="InterPro" id="IPR025336">
    <property type="entry name" value="SCO4226-like"/>
</dbReference>
<keyword evidence="2" id="KW-1185">Reference proteome</keyword>
<dbReference type="Pfam" id="PF14026">
    <property type="entry name" value="SCO4226-like"/>
    <property type="match status" value="1"/>
</dbReference>
<name>A0A149PFN2_9BURK</name>
<accession>A0A149PFN2</accession>
<proteinExistence type="predicted"/>
<reference evidence="1 2" key="1">
    <citation type="journal article" date="2015" name="Int. J. Syst. Evol. Microbiol.">
        <title>Burkholderia monticola sp. nov., isolated from mountain soil.</title>
        <authorList>
            <person name="Baek I."/>
            <person name="Seo B."/>
            <person name="Lee I."/>
            <person name="Yi H."/>
            <person name="Chun J."/>
        </authorList>
    </citation>
    <scope>NUCLEOTIDE SEQUENCE [LARGE SCALE GENOMIC DNA]</scope>
    <source>
        <strain evidence="1 2">JC2948</strain>
    </source>
</reference>
<protein>
    <recommendedName>
        <fullName evidence="3">DUF4242 domain-containing protein</fullName>
    </recommendedName>
</protein>
<evidence type="ECO:0008006" key="3">
    <source>
        <dbReference type="Google" id="ProtNLM"/>
    </source>
</evidence>
<dbReference type="InterPro" id="IPR042557">
    <property type="entry name" value="SCO4226"/>
</dbReference>
<dbReference type="Proteomes" id="UP000075613">
    <property type="component" value="Unassembled WGS sequence"/>
</dbReference>
<evidence type="ECO:0000313" key="2">
    <source>
        <dbReference type="Proteomes" id="UP000075613"/>
    </source>
</evidence>